<dbReference type="AlphaFoldDB" id="A0A094WAH5"/>
<evidence type="ECO:0000313" key="2">
    <source>
        <dbReference type="Proteomes" id="UP000029452"/>
    </source>
</evidence>
<sequence>MESPKTEIEFACDPHRKGEERKSRFFERDFLPDPLIVSGWGVKFFLPPAFEQC</sequence>
<proteinExistence type="predicted"/>
<comment type="caution">
    <text evidence="1">The sequence shown here is derived from an EMBL/GenBank/DDBJ whole genome shotgun (WGS) entry which is preliminary data.</text>
</comment>
<name>A0A094WAH5_9BACT</name>
<reference evidence="1 2" key="1">
    <citation type="submission" date="2014-06" db="EMBL/GenBank/DDBJ databases">
        <title>Draft genome sequence of iron oxidizing acidophile Leptospirillum ferriphilum DSM14647.</title>
        <authorList>
            <person name="Cardenas J.P."/>
            <person name="Lazcano M."/>
            <person name="Ossandon F.J."/>
            <person name="Corbett M."/>
            <person name="Holmes D.S."/>
            <person name="Watkin E."/>
        </authorList>
    </citation>
    <scope>NUCLEOTIDE SEQUENCE [LARGE SCALE GENOMIC DNA]</scope>
    <source>
        <strain evidence="1 2">DSM 14647</strain>
    </source>
</reference>
<evidence type="ECO:0000313" key="1">
    <source>
        <dbReference type="EMBL" id="KGA92652.1"/>
    </source>
</evidence>
<protein>
    <submittedName>
        <fullName evidence="1">Uncharacterized protein</fullName>
    </submittedName>
</protein>
<gene>
    <name evidence="1" type="ORF">LptCag_2693</name>
</gene>
<dbReference type="EMBL" id="JPGK01000013">
    <property type="protein sequence ID" value="KGA92652.1"/>
    <property type="molecule type" value="Genomic_DNA"/>
</dbReference>
<accession>A0A094WAH5</accession>
<organism evidence="1 2">
    <name type="scientific">Leptospirillum ferriphilum</name>
    <dbReference type="NCBI Taxonomy" id="178606"/>
    <lineage>
        <taxon>Bacteria</taxon>
        <taxon>Pseudomonadati</taxon>
        <taxon>Nitrospirota</taxon>
        <taxon>Nitrospiria</taxon>
        <taxon>Nitrospirales</taxon>
        <taxon>Nitrospiraceae</taxon>
        <taxon>Leptospirillum</taxon>
    </lineage>
</organism>
<dbReference type="Proteomes" id="UP000029452">
    <property type="component" value="Unassembled WGS sequence"/>
</dbReference>
<dbReference type="PATRIC" id="fig|178606.4.peg.2555"/>